<gene>
    <name evidence="2" type="ORF">GTOL_10351</name>
</gene>
<evidence type="ECO:0000256" key="1">
    <source>
        <dbReference type="SAM" id="MobiDB-lite"/>
    </source>
</evidence>
<organism evidence="2 3">
    <name type="scientific">Georgfuchsia toluolica</name>
    <dbReference type="NCBI Taxonomy" id="424218"/>
    <lineage>
        <taxon>Bacteria</taxon>
        <taxon>Pseudomonadati</taxon>
        <taxon>Pseudomonadota</taxon>
        <taxon>Betaproteobacteria</taxon>
        <taxon>Nitrosomonadales</taxon>
        <taxon>Sterolibacteriaceae</taxon>
        <taxon>Georgfuchsia</taxon>
    </lineage>
</organism>
<name>A0A916J0R5_9PROT</name>
<dbReference type="PANTHER" id="PTHR33507:SF4">
    <property type="entry name" value="NODULATION COMPETITIVENESS PROTEIN NFED"/>
    <property type="match status" value="1"/>
</dbReference>
<dbReference type="EMBL" id="CAJQUM010000001">
    <property type="protein sequence ID" value="CAG4882468.1"/>
    <property type="molecule type" value="Genomic_DNA"/>
</dbReference>
<dbReference type="SUPFAM" id="SSF52096">
    <property type="entry name" value="ClpP/crotonase"/>
    <property type="match status" value="1"/>
</dbReference>
<feature type="region of interest" description="Disordered" evidence="1">
    <location>
        <begin position="202"/>
        <end position="221"/>
    </location>
</feature>
<dbReference type="InterPro" id="IPR052165">
    <property type="entry name" value="Membrane_assoc_protease"/>
</dbReference>
<dbReference type="Proteomes" id="UP000742786">
    <property type="component" value="Unassembled WGS sequence"/>
</dbReference>
<comment type="caution">
    <text evidence="2">The sequence shown here is derived from an EMBL/GenBank/DDBJ whole genome shotgun (WGS) entry which is preliminary data.</text>
</comment>
<reference evidence="2" key="1">
    <citation type="submission" date="2021-04" db="EMBL/GenBank/DDBJ databases">
        <authorList>
            <person name="Hornung B."/>
        </authorList>
    </citation>
    <scope>NUCLEOTIDE SEQUENCE</scope>
    <source>
        <strain evidence="2">G5G6</strain>
    </source>
</reference>
<dbReference type="PANTHER" id="PTHR33507">
    <property type="entry name" value="INNER MEMBRANE PROTEIN YBBJ"/>
    <property type="match status" value="1"/>
</dbReference>
<accession>A0A916J0R5</accession>
<evidence type="ECO:0000313" key="2">
    <source>
        <dbReference type="EMBL" id="CAG4882468.1"/>
    </source>
</evidence>
<protein>
    <submittedName>
        <fullName evidence="2">Uncharacterized protein</fullName>
    </submittedName>
</protein>
<dbReference type="InterPro" id="IPR029045">
    <property type="entry name" value="ClpP/crotonase-like_dom_sf"/>
</dbReference>
<sequence>MSIRHGRLPMRCGIMLLLTGLLWPNCAWAKAATVLVLVINGAIGPATADYVHRGLARAAGAQAQLVVLEMDTPGGLDTSMRDIIQDIIAAPIPVATYVAQVGRVPPAPAPISSMPAISPPWRQPPTWARRRRSRSAACPMWWARARMKKRTKRNLTENQMQMARSPMTMNHSTCPAPWRANRYTMPQPIFAVWRRCAAAMPNGRSAPCSTRPASLPRKRSS</sequence>
<proteinExistence type="predicted"/>
<dbReference type="Gene3D" id="3.90.226.10">
    <property type="entry name" value="2-enoyl-CoA Hydratase, Chain A, domain 1"/>
    <property type="match status" value="1"/>
</dbReference>
<dbReference type="AlphaFoldDB" id="A0A916J0R5"/>
<keyword evidence="3" id="KW-1185">Reference proteome</keyword>
<evidence type="ECO:0000313" key="3">
    <source>
        <dbReference type="Proteomes" id="UP000742786"/>
    </source>
</evidence>